<evidence type="ECO:0000256" key="5">
    <source>
        <dbReference type="ARBA" id="ARBA00022692"/>
    </source>
</evidence>
<keyword evidence="5 9" id="KW-0812">Transmembrane</keyword>
<evidence type="ECO:0000259" key="10">
    <source>
        <dbReference type="Pfam" id="PF04290"/>
    </source>
</evidence>
<dbReference type="GO" id="GO:0022857">
    <property type="term" value="F:transmembrane transporter activity"/>
    <property type="evidence" value="ECO:0007669"/>
    <property type="project" value="TreeGrafter"/>
</dbReference>
<feature type="transmembrane region" description="Helical" evidence="9">
    <location>
        <begin position="121"/>
        <end position="144"/>
    </location>
</feature>
<evidence type="ECO:0000256" key="3">
    <source>
        <dbReference type="ARBA" id="ARBA00022475"/>
    </source>
</evidence>
<evidence type="ECO:0000256" key="2">
    <source>
        <dbReference type="ARBA" id="ARBA00022448"/>
    </source>
</evidence>
<dbReference type="Proteomes" id="UP000281498">
    <property type="component" value="Unassembled WGS sequence"/>
</dbReference>
<dbReference type="GO" id="GO:0015740">
    <property type="term" value="P:C4-dicarboxylate transport"/>
    <property type="evidence" value="ECO:0007669"/>
    <property type="project" value="TreeGrafter"/>
</dbReference>
<comment type="caution">
    <text evidence="11">The sequence shown here is derived from an EMBL/GenBank/DDBJ whole genome shotgun (WGS) entry which is preliminary data.</text>
</comment>
<keyword evidence="12" id="KW-1185">Reference proteome</keyword>
<evidence type="ECO:0000256" key="9">
    <source>
        <dbReference type="SAM" id="Phobius"/>
    </source>
</evidence>
<dbReference type="Pfam" id="PF04290">
    <property type="entry name" value="DctQ"/>
    <property type="match status" value="1"/>
</dbReference>
<proteinExistence type="inferred from homology"/>
<dbReference type="PANTHER" id="PTHR35011:SF2">
    <property type="entry name" value="2,3-DIKETO-L-GULONATE TRAP TRANSPORTER SMALL PERMEASE PROTEIN YIAM"/>
    <property type="match status" value="1"/>
</dbReference>
<sequence length="154" mass="17681">MEKIFNKIMRVLLATLFSVITLIAVLQVLSRFLGISMSWTDEAMRFLFIWFTFLGTGYAIREKKHIVVDFLSGSISEPVLRIIDIFVHLIMLFFIFVLIKYGFEVTQVTAIQKSSVMRISMSYVFCAIPVSGILMMFYTTLNIVDLLKGKEGRS</sequence>
<evidence type="ECO:0000256" key="8">
    <source>
        <dbReference type="ARBA" id="ARBA00038436"/>
    </source>
</evidence>
<keyword evidence="6 9" id="KW-1133">Transmembrane helix</keyword>
<keyword evidence="4" id="KW-0997">Cell inner membrane</keyword>
<gene>
    <name evidence="11" type="ORF">CR203_22965</name>
</gene>
<evidence type="ECO:0000313" key="11">
    <source>
        <dbReference type="EMBL" id="RKL65056.1"/>
    </source>
</evidence>
<dbReference type="PANTHER" id="PTHR35011">
    <property type="entry name" value="2,3-DIKETO-L-GULONATE TRAP TRANSPORTER SMALL PERMEASE PROTEIN YIAM"/>
    <property type="match status" value="1"/>
</dbReference>
<comment type="similarity">
    <text evidence="8">Belongs to the TRAP transporter small permease family.</text>
</comment>
<reference evidence="11 12" key="1">
    <citation type="submission" date="2017-10" db="EMBL/GenBank/DDBJ databases">
        <title>Bacillus sp. nov., a halophilic bacterium isolated from a Keqin Lake.</title>
        <authorList>
            <person name="Wang H."/>
        </authorList>
    </citation>
    <scope>NUCLEOTIDE SEQUENCE [LARGE SCALE GENOMIC DNA]</scope>
    <source>
        <strain evidence="11 12">KCTC 13187</strain>
    </source>
</reference>
<name>A0A3A9KJI7_9BACI</name>
<dbReference type="RefSeq" id="WP_110935734.1">
    <property type="nucleotide sequence ID" value="NZ_KZ614146.1"/>
</dbReference>
<evidence type="ECO:0000256" key="4">
    <source>
        <dbReference type="ARBA" id="ARBA00022519"/>
    </source>
</evidence>
<dbReference type="InterPro" id="IPR055348">
    <property type="entry name" value="DctQ"/>
</dbReference>
<evidence type="ECO:0000313" key="12">
    <source>
        <dbReference type="Proteomes" id="UP000281498"/>
    </source>
</evidence>
<evidence type="ECO:0000256" key="1">
    <source>
        <dbReference type="ARBA" id="ARBA00004429"/>
    </source>
</evidence>
<evidence type="ECO:0000256" key="6">
    <source>
        <dbReference type="ARBA" id="ARBA00022989"/>
    </source>
</evidence>
<dbReference type="EMBL" id="PDOE01000024">
    <property type="protein sequence ID" value="RKL65056.1"/>
    <property type="molecule type" value="Genomic_DNA"/>
</dbReference>
<protein>
    <recommendedName>
        <fullName evidence="10">Tripartite ATP-independent periplasmic transporters DctQ component domain-containing protein</fullName>
    </recommendedName>
</protein>
<feature type="transmembrane region" description="Helical" evidence="9">
    <location>
        <begin position="82"/>
        <end position="101"/>
    </location>
</feature>
<feature type="transmembrane region" description="Helical" evidence="9">
    <location>
        <begin position="12"/>
        <end position="37"/>
    </location>
</feature>
<dbReference type="AlphaFoldDB" id="A0A3A9KJI7"/>
<dbReference type="InterPro" id="IPR007387">
    <property type="entry name" value="TRAP_DctQ"/>
</dbReference>
<keyword evidence="3" id="KW-1003">Cell membrane</keyword>
<organism evidence="11 12">
    <name type="scientific">Salipaludibacillus neizhouensis</name>
    <dbReference type="NCBI Taxonomy" id="885475"/>
    <lineage>
        <taxon>Bacteria</taxon>
        <taxon>Bacillati</taxon>
        <taxon>Bacillota</taxon>
        <taxon>Bacilli</taxon>
        <taxon>Bacillales</taxon>
        <taxon>Bacillaceae</taxon>
    </lineage>
</organism>
<dbReference type="OrthoDB" id="2086825at2"/>
<accession>A0A3A9KJI7</accession>
<comment type="subcellular location">
    <subcellularLocation>
        <location evidence="1">Cell inner membrane</location>
        <topology evidence="1">Multi-pass membrane protein</topology>
    </subcellularLocation>
</comment>
<keyword evidence="2" id="KW-0813">Transport</keyword>
<dbReference type="GO" id="GO:0005886">
    <property type="term" value="C:plasma membrane"/>
    <property type="evidence" value="ECO:0007669"/>
    <property type="project" value="UniProtKB-SubCell"/>
</dbReference>
<evidence type="ECO:0000256" key="7">
    <source>
        <dbReference type="ARBA" id="ARBA00023136"/>
    </source>
</evidence>
<keyword evidence="7 9" id="KW-0472">Membrane</keyword>
<feature type="domain" description="Tripartite ATP-independent periplasmic transporters DctQ component" evidence="10">
    <location>
        <begin position="20"/>
        <end position="148"/>
    </location>
</feature>